<comment type="caution">
    <text evidence="7">The sequence shown here is derived from an EMBL/GenBank/DDBJ whole genome shotgun (WGS) entry which is preliminary data.</text>
</comment>
<name>A0A5C6EFM9_9BACT</name>
<dbReference type="PANTHER" id="PTHR30603">
    <property type="entry name" value="RNA POLYMERASE SIGMA FACTOR RPO"/>
    <property type="match status" value="1"/>
</dbReference>
<dbReference type="SUPFAM" id="SSF88659">
    <property type="entry name" value="Sigma3 and sigma4 domains of RNA polymerase sigma factors"/>
    <property type="match status" value="2"/>
</dbReference>
<reference evidence="7 8" key="1">
    <citation type="submission" date="2019-02" db="EMBL/GenBank/DDBJ databases">
        <title>Deep-cultivation of Planctomycetes and their phenomic and genomic characterization uncovers novel biology.</title>
        <authorList>
            <person name="Wiegand S."/>
            <person name="Jogler M."/>
            <person name="Boedeker C."/>
            <person name="Pinto D."/>
            <person name="Vollmers J."/>
            <person name="Rivas-Marin E."/>
            <person name="Kohn T."/>
            <person name="Peeters S.H."/>
            <person name="Heuer A."/>
            <person name="Rast P."/>
            <person name="Oberbeckmann S."/>
            <person name="Bunk B."/>
            <person name="Jeske O."/>
            <person name="Meyerdierks A."/>
            <person name="Storesund J.E."/>
            <person name="Kallscheuer N."/>
            <person name="Luecker S."/>
            <person name="Lage O.M."/>
            <person name="Pohl T."/>
            <person name="Merkel B.J."/>
            <person name="Hornburger P."/>
            <person name="Mueller R.-W."/>
            <person name="Bruemmer F."/>
            <person name="Labrenz M."/>
            <person name="Spormann A.M."/>
            <person name="Op Den Camp H."/>
            <person name="Overmann J."/>
            <person name="Amann R."/>
            <person name="Jetten M.S.M."/>
            <person name="Mascher T."/>
            <person name="Medema M.H."/>
            <person name="Devos D.P."/>
            <person name="Kaster A.-K."/>
            <person name="Ovreas L."/>
            <person name="Rohde M."/>
            <person name="Galperin M.Y."/>
            <person name="Jogler C."/>
        </authorList>
    </citation>
    <scope>NUCLEOTIDE SEQUENCE [LARGE SCALE GENOMIC DNA]</scope>
    <source>
        <strain evidence="7 8">Q31b</strain>
    </source>
</reference>
<sequence>MVSLNSNYSDPFFTGVPISEKNLDLKGFSSLEARESTEEFADTLGTYLKQMGRTPLLSNEEEFDLANKLEQSRHCFRRELLRVRFIAEHAVWTLRQIVEGNLRADRTLNYSVSDEQAKRSVLGRLEPNVVTLESLLRLNQADFQTIRDDEAAMSVRREARRRYLRRRESIVNLIEELSLRLPFLEQHFERLIHMRNQALQLRSSLGIMTAAQEEHVARTMLQTQHSLRGLDDRVQELQRRYAAYTEAKQMLVEGNLRLVVSIAKKYRGRGLAFLDLIQEGNSGLMRAVEKFEADKGFKLSTYATWWIRQAIGRAVAEQSRTIRIPVHVAGEMNNLQRTISELYQQLSHRPTHREVADSAGLSDERLAVLERSLSTSYSLDQASEAEVPANLREMLPEENTVPVGTLVDATTLQNRLERMMQKLDDRERSIVRMRFGFDDYATRTLSEVASIFNISRERVRQIERRAIKKLQQSEAAQTLEGFLD</sequence>
<protein>
    <submittedName>
        <fullName evidence="7">RNA polymerase sigma factor SigA</fullName>
    </submittedName>
</protein>
<dbReference type="CDD" id="cd06171">
    <property type="entry name" value="Sigma70_r4"/>
    <property type="match status" value="1"/>
</dbReference>
<dbReference type="InterPro" id="IPR007630">
    <property type="entry name" value="RNA_pol_sigma70_r4"/>
</dbReference>
<dbReference type="RefSeq" id="WP_146598644.1">
    <property type="nucleotide sequence ID" value="NZ_SJPY01000001.1"/>
</dbReference>
<dbReference type="InterPro" id="IPR050239">
    <property type="entry name" value="Sigma-70_RNA_pol_init_factors"/>
</dbReference>
<keyword evidence="1" id="KW-0805">Transcription regulation</keyword>
<dbReference type="Proteomes" id="UP000315471">
    <property type="component" value="Unassembled WGS sequence"/>
</dbReference>
<dbReference type="InterPro" id="IPR000943">
    <property type="entry name" value="RNA_pol_sigma70"/>
</dbReference>
<dbReference type="Pfam" id="PF00140">
    <property type="entry name" value="Sigma70_r1_2"/>
    <property type="match status" value="1"/>
</dbReference>
<evidence type="ECO:0000259" key="6">
    <source>
        <dbReference type="PROSITE" id="PS00716"/>
    </source>
</evidence>
<keyword evidence="3" id="KW-0238">DNA-binding</keyword>
<feature type="coiled-coil region" evidence="5">
    <location>
        <begin position="220"/>
        <end position="247"/>
    </location>
</feature>
<accession>A0A5C6EFM9</accession>
<evidence type="ECO:0000256" key="2">
    <source>
        <dbReference type="ARBA" id="ARBA00023082"/>
    </source>
</evidence>
<dbReference type="InterPro" id="IPR013324">
    <property type="entry name" value="RNA_pol_sigma_r3/r4-like"/>
</dbReference>
<dbReference type="InterPro" id="IPR013325">
    <property type="entry name" value="RNA_pol_sigma_r2"/>
</dbReference>
<dbReference type="Gene3D" id="1.20.120.1810">
    <property type="match status" value="1"/>
</dbReference>
<evidence type="ECO:0000256" key="3">
    <source>
        <dbReference type="ARBA" id="ARBA00023125"/>
    </source>
</evidence>
<dbReference type="OrthoDB" id="245222at2"/>
<dbReference type="NCBIfam" id="TIGR02937">
    <property type="entry name" value="sigma70-ECF"/>
    <property type="match status" value="1"/>
</dbReference>
<dbReference type="PRINTS" id="PR00046">
    <property type="entry name" value="SIGMA70FCT"/>
</dbReference>
<dbReference type="InterPro" id="IPR007627">
    <property type="entry name" value="RNA_pol_sigma70_r2"/>
</dbReference>
<dbReference type="PANTHER" id="PTHR30603:SF60">
    <property type="entry name" value="RNA POLYMERASE SIGMA FACTOR RPOD"/>
    <property type="match status" value="1"/>
</dbReference>
<evidence type="ECO:0000256" key="1">
    <source>
        <dbReference type="ARBA" id="ARBA00023015"/>
    </source>
</evidence>
<dbReference type="FunFam" id="1.10.601.10:FF:000001">
    <property type="entry name" value="RNA polymerase sigma factor SigA"/>
    <property type="match status" value="1"/>
</dbReference>
<organism evidence="7 8">
    <name type="scientific">Novipirellula aureliae</name>
    <dbReference type="NCBI Taxonomy" id="2527966"/>
    <lineage>
        <taxon>Bacteria</taxon>
        <taxon>Pseudomonadati</taxon>
        <taxon>Planctomycetota</taxon>
        <taxon>Planctomycetia</taxon>
        <taxon>Pirellulales</taxon>
        <taxon>Pirellulaceae</taxon>
        <taxon>Novipirellula</taxon>
    </lineage>
</organism>
<gene>
    <name evidence="7" type="primary">sigA_2</name>
    <name evidence="7" type="ORF">Q31b_12270</name>
</gene>
<dbReference type="InterPro" id="IPR036388">
    <property type="entry name" value="WH-like_DNA-bd_sf"/>
</dbReference>
<dbReference type="Gene3D" id="1.10.10.10">
    <property type="entry name" value="Winged helix-like DNA-binding domain superfamily/Winged helix DNA-binding domain"/>
    <property type="match status" value="2"/>
</dbReference>
<keyword evidence="8" id="KW-1185">Reference proteome</keyword>
<proteinExistence type="predicted"/>
<dbReference type="Pfam" id="PF04542">
    <property type="entry name" value="Sigma70_r2"/>
    <property type="match status" value="1"/>
</dbReference>
<dbReference type="GO" id="GO:0003677">
    <property type="term" value="F:DNA binding"/>
    <property type="evidence" value="ECO:0007669"/>
    <property type="project" value="UniProtKB-KW"/>
</dbReference>
<dbReference type="PROSITE" id="PS00716">
    <property type="entry name" value="SIGMA70_2"/>
    <property type="match status" value="1"/>
</dbReference>
<dbReference type="InterPro" id="IPR009042">
    <property type="entry name" value="RNA_pol_sigma70_r1_2"/>
</dbReference>
<keyword evidence="2" id="KW-0731">Sigma factor</keyword>
<evidence type="ECO:0000256" key="4">
    <source>
        <dbReference type="ARBA" id="ARBA00023163"/>
    </source>
</evidence>
<evidence type="ECO:0000313" key="7">
    <source>
        <dbReference type="EMBL" id="TWU46049.1"/>
    </source>
</evidence>
<dbReference type="Gene3D" id="1.10.601.10">
    <property type="entry name" value="RNA Polymerase Primary Sigma Factor"/>
    <property type="match status" value="1"/>
</dbReference>
<feature type="domain" description="RNA polymerase sigma-70" evidence="6">
    <location>
        <begin position="444"/>
        <end position="470"/>
    </location>
</feature>
<evidence type="ECO:0000313" key="8">
    <source>
        <dbReference type="Proteomes" id="UP000315471"/>
    </source>
</evidence>
<dbReference type="EMBL" id="SJPY01000001">
    <property type="protein sequence ID" value="TWU46049.1"/>
    <property type="molecule type" value="Genomic_DNA"/>
</dbReference>
<dbReference type="Pfam" id="PF04545">
    <property type="entry name" value="Sigma70_r4"/>
    <property type="match status" value="1"/>
</dbReference>
<evidence type="ECO:0000256" key="5">
    <source>
        <dbReference type="SAM" id="Coils"/>
    </source>
</evidence>
<dbReference type="SUPFAM" id="SSF88946">
    <property type="entry name" value="Sigma2 domain of RNA polymerase sigma factors"/>
    <property type="match status" value="1"/>
</dbReference>
<dbReference type="AlphaFoldDB" id="A0A5C6EFM9"/>
<keyword evidence="4" id="KW-0804">Transcription</keyword>
<dbReference type="GO" id="GO:0006352">
    <property type="term" value="P:DNA-templated transcription initiation"/>
    <property type="evidence" value="ECO:0007669"/>
    <property type="project" value="InterPro"/>
</dbReference>
<dbReference type="InterPro" id="IPR014284">
    <property type="entry name" value="RNA_pol_sigma-70_dom"/>
</dbReference>
<dbReference type="GO" id="GO:0016987">
    <property type="term" value="F:sigma factor activity"/>
    <property type="evidence" value="ECO:0007669"/>
    <property type="project" value="UniProtKB-KW"/>
</dbReference>
<keyword evidence="5" id="KW-0175">Coiled coil</keyword>